<dbReference type="PANTHER" id="PTHR48051:SF1">
    <property type="entry name" value="RAS SUPPRESSOR PROTEIN 1"/>
    <property type="match status" value="1"/>
</dbReference>
<proteinExistence type="inferred from homology"/>
<feature type="region of interest" description="Disordered" evidence="7">
    <location>
        <begin position="1299"/>
        <end position="1328"/>
    </location>
</feature>
<dbReference type="InterPro" id="IPR029487">
    <property type="entry name" value="NEL_dom"/>
</dbReference>
<dbReference type="Gene3D" id="3.80.10.10">
    <property type="entry name" value="Ribonuclease Inhibitor"/>
    <property type="match status" value="1"/>
</dbReference>
<dbReference type="PANTHER" id="PTHR48051">
    <property type="match status" value="1"/>
</dbReference>
<dbReference type="GO" id="GO:0005737">
    <property type="term" value="C:cytoplasm"/>
    <property type="evidence" value="ECO:0007669"/>
    <property type="project" value="TreeGrafter"/>
</dbReference>
<comment type="similarity">
    <text evidence="6">Belongs to the LRR-containing bacterial E3 ligase family.</text>
</comment>
<dbReference type="EC" id="2.3.2.27" evidence="2"/>
<keyword evidence="6" id="KW-1035">Host cytoplasm</keyword>
<dbReference type="InterPro" id="IPR046673">
    <property type="entry name" value="ToxA_N"/>
</dbReference>
<gene>
    <name evidence="9" type="ORF">SAMN05216581_3649</name>
</gene>
<evidence type="ECO:0000313" key="10">
    <source>
        <dbReference type="Proteomes" id="UP000182272"/>
    </source>
</evidence>
<dbReference type="InterPro" id="IPR050216">
    <property type="entry name" value="LRR_domain-containing"/>
</dbReference>
<dbReference type="InterPro" id="IPR032675">
    <property type="entry name" value="LRR_dom_sf"/>
</dbReference>
<dbReference type="GO" id="GO:0005576">
    <property type="term" value="C:extracellular region"/>
    <property type="evidence" value="ECO:0007669"/>
    <property type="project" value="UniProtKB-UniRule"/>
</dbReference>
<evidence type="ECO:0000256" key="4">
    <source>
        <dbReference type="ARBA" id="ARBA00022737"/>
    </source>
</evidence>
<keyword evidence="4" id="KW-0677">Repeat</keyword>
<dbReference type="Proteomes" id="UP000182272">
    <property type="component" value="Chromosome I"/>
</dbReference>
<evidence type="ECO:0000256" key="7">
    <source>
        <dbReference type="SAM" id="MobiDB-lite"/>
    </source>
</evidence>
<evidence type="ECO:0000313" key="9">
    <source>
        <dbReference type="EMBL" id="SEI18382.1"/>
    </source>
</evidence>
<dbReference type="RefSeq" id="WP_019362510.1">
    <property type="nucleotide sequence ID" value="NZ_LT629972.1"/>
</dbReference>
<evidence type="ECO:0000256" key="2">
    <source>
        <dbReference type="ARBA" id="ARBA00012483"/>
    </source>
</evidence>
<keyword evidence="3" id="KW-0433">Leucine-rich repeat</keyword>
<dbReference type="InterPro" id="IPR003591">
    <property type="entry name" value="Leu-rich_rpt_typical-subtyp"/>
</dbReference>
<name>A0A1H6NQH7_9PSED</name>
<dbReference type="SUPFAM" id="SSF52058">
    <property type="entry name" value="L domain-like"/>
    <property type="match status" value="1"/>
</dbReference>
<evidence type="ECO:0000256" key="3">
    <source>
        <dbReference type="ARBA" id="ARBA00022614"/>
    </source>
</evidence>
<accession>A0A1H6NQH7</accession>
<comment type="catalytic activity">
    <reaction evidence="1">
        <text>S-ubiquitinyl-[E2 ubiquitin-conjugating enzyme]-L-cysteine + [acceptor protein]-L-lysine = [E2 ubiquitin-conjugating enzyme]-L-cysteine + N(6)-ubiquitinyl-[acceptor protein]-L-lysine.</text>
        <dbReference type="EC" id="2.3.2.27"/>
    </reaction>
</comment>
<reference evidence="9 10" key="1">
    <citation type="submission" date="2016-10" db="EMBL/GenBank/DDBJ databases">
        <authorList>
            <person name="de Groot N.N."/>
        </authorList>
    </citation>
    <scope>NUCLEOTIDE SEQUENCE [LARGE SCALE GENOMIC DNA]</scope>
    <source>
        <strain evidence="9 10">LMG 2158</strain>
    </source>
</reference>
<dbReference type="GO" id="GO:0061630">
    <property type="term" value="F:ubiquitin protein ligase activity"/>
    <property type="evidence" value="ECO:0007669"/>
    <property type="project" value="UniProtKB-EC"/>
</dbReference>
<feature type="domain" description="NEL" evidence="8">
    <location>
        <begin position="1326"/>
        <end position="1629"/>
    </location>
</feature>
<evidence type="ECO:0000259" key="8">
    <source>
        <dbReference type="PROSITE" id="PS52053"/>
    </source>
</evidence>
<dbReference type="EMBL" id="LT629972">
    <property type="protein sequence ID" value="SEI18382.1"/>
    <property type="molecule type" value="Genomic_DNA"/>
</dbReference>
<dbReference type="OrthoDB" id="1467561at2"/>
<keyword evidence="6" id="KW-0808">Transferase</keyword>
<dbReference type="PROSITE" id="PS52053">
    <property type="entry name" value="NEL"/>
    <property type="match status" value="1"/>
</dbReference>
<evidence type="ECO:0000256" key="1">
    <source>
        <dbReference type="ARBA" id="ARBA00000900"/>
    </source>
</evidence>
<protein>
    <recommendedName>
        <fullName evidence="2">RING-type E3 ubiquitin transferase</fullName>
        <ecNumber evidence="2">2.3.2.27</ecNumber>
    </recommendedName>
</protein>
<keyword evidence="6" id="KW-0832">Ubl conjugation</keyword>
<keyword evidence="5" id="KW-0843">Virulence</keyword>
<feature type="active site" description="Glycyl thioester intermediate" evidence="6">
    <location>
        <position position="1421"/>
    </location>
</feature>
<organism evidence="9 10">
    <name type="scientific">Pseudomonas asplenii</name>
    <dbReference type="NCBI Taxonomy" id="53407"/>
    <lineage>
        <taxon>Bacteria</taxon>
        <taxon>Pseudomonadati</taxon>
        <taxon>Pseudomonadota</taxon>
        <taxon>Gammaproteobacteria</taxon>
        <taxon>Pseudomonadales</taxon>
        <taxon>Pseudomonadaceae</taxon>
        <taxon>Pseudomonas</taxon>
    </lineage>
</organism>
<keyword evidence="9" id="KW-0436">Ligase</keyword>
<dbReference type="GO" id="GO:0016567">
    <property type="term" value="P:protein ubiquitination"/>
    <property type="evidence" value="ECO:0007669"/>
    <property type="project" value="InterPro"/>
</dbReference>
<comment type="PTM">
    <text evidence="6">Ubiquitinated in the presence of host E1 ubiquitin-activating enzyme, E2 ubiquitin-conjugating enzyme and ubiquitin.</text>
</comment>
<dbReference type="SMART" id="SM00369">
    <property type="entry name" value="LRR_TYP"/>
    <property type="match status" value="4"/>
</dbReference>
<evidence type="ECO:0000256" key="6">
    <source>
        <dbReference type="PROSITE-ProRule" id="PRU01398"/>
    </source>
</evidence>
<evidence type="ECO:0000256" key="5">
    <source>
        <dbReference type="ARBA" id="ARBA00023026"/>
    </source>
</evidence>
<dbReference type="Gene3D" id="1.20.58.360">
    <property type="entry name" value="Shigella T3SS effector IpaH defines"/>
    <property type="match status" value="1"/>
</dbReference>
<sequence length="1657" mass="184500">MPTEHAISLPAPRSTRNHRLILSRLPPWLSGASLAQRQAFARAVKRSQNSTAALGRHMEGFKSVSDFATPLLDQALQAHYGPGLDVKQDQLRHVHILAAATAGSPRQESVLTQSLLQAALQNFESGETGYFGFDRGSAILRQSSKVLKKPITAPDFAALCRQLDLGGQYRKHIEGFLLSAKPGQPAPYRVLFEQQQRDELALQAEIALIQGHLDAAAYQMLQSLVDPSGTPRWNNRRVTCSYLTLLDFPSPSGYRGALLKGVLLIERDDPAGADGPPCVLYLAGDPRQAVKQYASRQAAHDALRERLRGKAYQAVFTRYLHVRAQPAFFQALAEQLTPIDRTSGLRKPAANADLHLRLTTLGSSPFSEFCDLQTVKRLDDARVTAVPTDDENKKTRLARLKSLLSWTTNLLFLVPGLGEAMLAVAAGQLIVQVYNGIEQWRHDEKEQAVLGFLGVVLNLELFAVGAAMQAGFDGSSFIEGLHPIQPSPTEAALWKPDLAAYAHDLPDSVTAAPDATGLLHHEGKTYLHLDGRNYQLRPGNGANRFHLLHPTHPDSYAPLLLHNGKGAWQFEFEQPWQWQRSRLFARLGPDAASLDPAAVDQVMQVSGIDDSLLRRMHMDQEVAPALLEDCIIRFKLDRDLGNLIRRLRDGGAASHSLDELHMELQLLTSEPVWPRAKVLRLLDRGSVRIQEYPAGQPPQVRRIDLHWPGLDANQLLGKVLANLDEGEIRSLLNEPFGEGPFSLETRTGNLRRKLAPQAISRRRALFDSHYRYRSQSARPAAVMIQRDFPGLSAPIAEELARNANPLELKQLLATRRIPLRLAEEARHYLRKQRLARALEGLYLKSAGQADTGRLILRLLEKLPGWSRQVRLEIQDRYLGGPLLDSIGPESASIRKILVRNGEHYETYDALGQELHGPDDLYASVLHALPDAERKALGFPSTHQASGLKQHLLQHPLPSRAALEKLLGLPPIRPGYKLPMRLADGRIGYPLSGHGTGTGVQRSRSAAFTELAERLYPDHSWAETEAFLGLRGLNEGAAVLQLEQQEAIYNTLCAELDAWVAASSSSAEHQLSRTQIATGLKRCWSRASSSSSTLGGYQFNLFDTLDMAPLPSLPTDFGHVTELTLFHGASSVATNIDHFLERFPGLVRLTVRGGILKELPAALSTMPRLTSLDLSNNQMVLSEQAAAQLSRLTRLKRLDLSRNPLLGRTPDLAPMSGLIFIYLNNCELNAWPRGFEQLPELQLLDLRSNNLTHVPQALLDSSERGQRLAQTLNLFNNPIDNLDDVALYREETGLDLNLELEQSSDSESEGSPSNPESVHSPELARDPVPRDELPWLQGLEPGAELEDFRNDWMLLASEEPIEHSEEFFRVLHDLDGSADYLDPTVRPTLLDKVRRMVQAAVKDTELREKLFLKANSPEADACTDGITVAFSDMGLDVLIHEAYAEPEWQQIEAKLLQLARGKSRLDRVNQLAKAEIDRRAGNPDQAEIYLAYRIGLAERLGLPWQASNMQYPGVANITSAHLDAAYEAILDLERQPRDLVRETLRQPFWESYLNDQHLQELTEKRALRDRKGSALEELKSAQERWFNHASLTEDERAALQVTLRACATLLGQPPQQVFARAMTDAEYQALYQVIASEYTDELERLTEEALFEHGMAST</sequence>
<keyword evidence="6" id="KW-0964">Secreted</keyword>
<dbReference type="Pfam" id="PF20178">
    <property type="entry name" value="ToxA_N"/>
    <property type="match status" value="1"/>
</dbReference>
<dbReference type="Pfam" id="PF14496">
    <property type="entry name" value="NEL"/>
    <property type="match status" value="1"/>
</dbReference>
<keyword evidence="6" id="KW-0833">Ubl conjugation pathway</keyword>
<dbReference type="GO" id="GO:0016874">
    <property type="term" value="F:ligase activity"/>
    <property type="evidence" value="ECO:0007669"/>
    <property type="project" value="UniProtKB-KW"/>
</dbReference>